<keyword evidence="2" id="KW-1185">Reference proteome</keyword>
<evidence type="ECO:0000313" key="1">
    <source>
        <dbReference type="EMBL" id="KAK2568675.1"/>
    </source>
</evidence>
<reference evidence="1" key="2">
    <citation type="journal article" date="2023" name="Science">
        <title>Genomic signatures of disease resistance in endangered staghorn corals.</title>
        <authorList>
            <person name="Vollmer S.V."/>
            <person name="Selwyn J.D."/>
            <person name="Despard B.A."/>
            <person name="Roesel C.L."/>
        </authorList>
    </citation>
    <scope>NUCLEOTIDE SEQUENCE</scope>
    <source>
        <strain evidence="1">K2</strain>
    </source>
</reference>
<accession>A0AAD9QWZ6</accession>
<gene>
    <name evidence="1" type="ORF">P5673_006651</name>
</gene>
<evidence type="ECO:0000313" key="2">
    <source>
        <dbReference type="Proteomes" id="UP001249851"/>
    </source>
</evidence>
<name>A0AAD9QWZ6_ACRCE</name>
<dbReference type="EMBL" id="JARQWQ010000011">
    <property type="protein sequence ID" value="KAK2568675.1"/>
    <property type="molecule type" value="Genomic_DNA"/>
</dbReference>
<reference evidence="1" key="1">
    <citation type="journal article" date="2023" name="G3 (Bethesda)">
        <title>Whole genome assembly and annotation of the endangered Caribbean coral Acropora cervicornis.</title>
        <authorList>
            <person name="Selwyn J.D."/>
            <person name="Vollmer S.V."/>
        </authorList>
    </citation>
    <scope>NUCLEOTIDE SEQUENCE</scope>
    <source>
        <strain evidence="1">K2</strain>
    </source>
</reference>
<dbReference type="Proteomes" id="UP001249851">
    <property type="component" value="Unassembled WGS sequence"/>
</dbReference>
<protein>
    <submittedName>
        <fullName evidence="1">DNA repair protein RAD50</fullName>
    </submittedName>
</protein>
<dbReference type="Gene3D" id="6.10.250.1010">
    <property type="match status" value="1"/>
</dbReference>
<proteinExistence type="predicted"/>
<organism evidence="1 2">
    <name type="scientific">Acropora cervicornis</name>
    <name type="common">Staghorn coral</name>
    <dbReference type="NCBI Taxonomy" id="6130"/>
    <lineage>
        <taxon>Eukaryota</taxon>
        <taxon>Metazoa</taxon>
        <taxon>Cnidaria</taxon>
        <taxon>Anthozoa</taxon>
        <taxon>Hexacorallia</taxon>
        <taxon>Scleractinia</taxon>
        <taxon>Astrocoeniina</taxon>
        <taxon>Acroporidae</taxon>
        <taxon>Acropora</taxon>
    </lineage>
</organism>
<sequence>MALSESLKIKKIQEASDCISQKYSARVATKCWANIRRAVNQERNNIWKKNVAFYFKCKFILAISNIQDLAKISENIAKICKDLIKNCKDLAKICKDLAKKCKDLAKICKDFAKICEDLAKIYEDLAKIYEDLAKICEDLAKICEDLVQGL</sequence>
<dbReference type="AlphaFoldDB" id="A0AAD9QWZ6"/>
<comment type="caution">
    <text evidence="1">The sequence shown here is derived from an EMBL/GenBank/DDBJ whole genome shotgun (WGS) entry which is preliminary data.</text>
</comment>